<keyword evidence="3" id="KW-1185">Reference proteome</keyword>
<dbReference type="Proteomes" id="UP000199627">
    <property type="component" value="Unassembled WGS sequence"/>
</dbReference>
<accession>A0A1H0ZZS1</accession>
<gene>
    <name evidence="2" type="ORF">SAMN05421664_1168</name>
</gene>
<dbReference type="STRING" id="311333.SAMN05421664_1168"/>
<evidence type="ECO:0000313" key="3">
    <source>
        <dbReference type="Proteomes" id="UP000199627"/>
    </source>
</evidence>
<protein>
    <submittedName>
        <fullName evidence="2">Uncharacterized protein</fullName>
    </submittedName>
</protein>
<keyword evidence="1" id="KW-0812">Transmembrane</keyword>
<name>A0A1H0ZZS1_9FLAO</name>
<dbReference type="AlphaFoldDB" id="A0A1H0ZZS1"/>
<feature type="transmembrane region" description="Helical" evidence="1">
    <location>
        <begin position="28"/>
        <end position="50"/>
    </location>
</feature>
<proteinExistence type="predicted"/>
<dbReference type="EMBL" id="FNKL01000002">
    <property type="protein sequence ID" value="SDQ32908.1"/>
    <property type="molecule type" value="Genomic_DNA"/>
</dbReference>
<organism evidence="2 3">
    <name type="scientific">Chryseobacterium soldanellicola</name>
    <dbReference type="NCBI Taxonomy" id="311333"/>
    <lineage>
        <taxon>Bacteria</taxon>
        <taxon>Pseudomonadati</taxon>
        <taxon>Bacteroidota</taxon>
        <taxon>Flavobacteriia</taxon>
        <taxon>Flavobacteriales</taxon>
        <taxon>Weeksellaceae</taxon>
        <taxon>Chryseobacterium group</taxon>
        <taxon>Chryseobacterium</taxon>
    </lineage>
</organism>
<evidence type="ECO:0000313" key="2">
    <source>
        <dbReference type="EMBL" id="SDQ32908.1"/>
    </source>
</evidence>
<keyword evidence="1" id="KW-0472">Membrane</keyword>
<evidence type="ECO:0000256" key="1">
    <source>
        <dbReference type="SAM" id="Phobius"/>
    </source>
</evidence>
<keyword evidence="1" id="KW-1133">Transmembrane helix</keyword>
<reference evidence="3" key="1">
    <citation type="submission" date="2016-10" db="EMBL/GenBank/DDBJ databases">
        <authorList>
            <person name="Varghese N."/>
            <person name="Submissions S."/>
        </authorList>
    </citation>
    <scope>NUCLEOTIDE SEQUENCE [LARGE SCALE GENOMIC DNA]</scope>
    <source>
        <strain evidence="3">DSM 17072</strain>
    </source>
</reference>
<feature type="transmembrane region" description="Helical" evidence="1">
    <location>
        <begin position="5"/>
        <end position="22"/>
    </location>
</feature>
<sequence length="79" mass="10015">MKNIIVYYLCILFPLVIMFLVAKRGHYNIFALLVFLYYFYRGITDFYRLYQKGIVDKKTFWKFFIPFWRTQYFKELYFK</sequence>